<evidence type="ECO:0000256" key="1">
    <source>
        <dbReference type="SAM" id="Phobius"/>
    </source>
</evidence>
<evidence type="ECO:0000313" key="3">
    <source>
        <dbReference type="Proteomes" id="UP000295680"/>
    </source>
</evidence>
<protein>
    <submittedName>
        <fullName evidence="2">TfoX-like protein</fullName>
    </submittedName>
</protein>
<sequence length="51" mass="5546">MAYDEGLATRLRELIGELPGVDEKRMFGGLAFLLNGNMACGVITIAFREAD</sequence>
<dbReference type="AlphaFoldDB" id="A0A4R2JF30"/>
<keyword evidence="1" id="KW-0812">Transmembrane</keyword>
<feature type="transmembrane region" description="Helical" evidence="1">
    <location>
        <begin position="26"/>
        <end position="47"/>
    </location>
</feature>
<proteinExistence type="predicted"/>
<keyword evidence="1" id="KW-1133">Transmembrane helix</keyword>
<dbReference type="RefSeq" id="WP_132118995.1">
    <property type="nucleotide sequence ID" value="NZ_SLWS01000005.1"/>
</dbReference>
<keyword evidence="1" id="KW-0472">Membrane</keyword>
<dbReference type="OrthoDB" id="214902at2"/>
<evidence type="ECO:0000313" key="2">
    <source>
        <dbReference type="EMBL" id="TCO58323.1"/>
    </source>
</evidence>
<dbReference type="SUPFAM" id="SSF159894">
    <property type="entry name" value="YgaC/TfoX-N like"/>
    <property type="match status" value="1"/>
</dbReference>
<dbReference type="EMBL" id="SLWS01000005">
    <property type="protein sequence ID" value="TCO58323.1"/>
    <property type="molecule type" value="Genomic_DNA"/>
</dbReference>
<accession>A0A4R2JF30</accession>
<gene>
    <name evidence="2" type="ORF">EV192_105388</name>
</gene>
<comment type="caution">
    <text evidence="2">The sequence shown here is derived from an EMBL/GenBank/DDBJ whole genome shotgun (WGS) entry which is preliminary data.</text>
</comment>
<organism evidence="2 3">
    <name type="scientific">Actinocrispum wychmicini</name>
    <dbReference type="NCBI Taxonomy" id="1213861"/>
    <lineage>
        <taxon>Bacteria</taxon>
        <taxon>Bacillati</taxon>
        <taxon>Actinomycetota</taxon>
        <taxon>Actinomycetes</taxon>
        <taxon>Pseudonocardiales</taxon>
        <taxon>Pseudonocardiaceae</taxon>
        <taxon>Actinocrispum</taxon>
    </lineage>
</organism>
<name>A0A4R2JF30_9PSEU</name>
<reference evidence="2 3" key="1">
    <citation type="submission" date="2019-03" db="EMBL/GenBank/DDBJ databases">
        <title>Genomic Encyclopedia of Type Strains, Phase IV (KMG-IV): sequencing the most valuable type-strain genomes for metagenomic binning, comparative biology and taxonomic classification.</title>
        <authorList>
            <person name="Goeker M."/>
        </authorList>
    </citation>
    <scope>NUCLEOTIDE SEQUENCE [LARGE SCALE GENOMIC DNA]</scope>
    <source>
        <strain evidence="2 3">DSM 45934</strain>
    </source>
</reference>
<keyword evidence="3" id="KW-1185">Reference proteome</keyword>
<dbReference type="Proteomes" id="UP000295680">
    <property type="component" value="Unassembled WGS sequence"/>
</dbReference>